<gene>
    <name evidence="1" type="ORF">KIN20_013162</name>
</gene>
<dbReference type="AlphaFoldDB" id="A0AAD5MG82"/>
<sequence>MPHLESGQANEEKVYISRAINQYRFVHKVLVRDRCYGTVSHRHRRYPILLMRQRKAACRQIDKEEVDRTGPRSGGARLVSKKSKIKISVPFSLCSSNEQGLPNNNGEQRRRKPKFKRIQIMEIYQNCVQVVLKYTLDQSLAVSHALGCLYENNKDTPPVASPRAAIRDLQRVCRTQRATVSLYVGRLPQSPLLMVDEVACVALLWDCLKPNVVCPCDVNLSSAHGVVRDGEAQHE</sequence>
<comment type="caution">
    <text evidence="1">The sequence shown here is derived from an EMBL/GenBank/DDBJ whole genome shotgun (WGS) entry which is preliminary data.</text>
</comment>
<evidence type="ECO:0000313" key="1">
    <source>
        <dbReference type="EMBL" id="KAJ1355668.1"/>
    </source>
</evidence>
<dbReference type="Proteomes" id="UP001196413">
    <property type="component" value="Unassembled WGS sequence"/>
</dbReference>
<name>A0AAD5MG82_PARTN</name>
<protein>
    <submittedName>
        <fullName evidence="1">Uncharacterized protein</fullName>
    </submittedName>
</protein>
<evidence type="ECO:0000313" key="2">
    <source>
        <dbReference type="Proteomes" id="UP001196413"/>
    </source>
</evidence>
<organism evidence="1 2">
    <name type="scientific">Parelaphostrongylus tenuis</name>
    <name type="common">Meningeal worm</name>
    <dbReference type="NCBI Taxonomy" id="148309"/>
    <lineage>
        <taxon>Eukaryota</taxon>
        <taxon>Metazoa</taxon>
        <taxon>Ecdysozoa</taxon>
        <taxon>Nematoda</taxon>
        <taxon>Chromadorea</taxon>
        <taxon>Rhabditida</taxon>
        <taxon>Rhabditina</taxon>
        <taxon>Rhabditomorpha</taxon>
        <taxon>Strongyloidea</taxon>
        <taxon>Metastrongylidae</taxon>
        <taxon>Parelaphostrongylus</taxon>
    </lineage>
</organism>
<reference evidence="1" key="1">
    <citation type="submission" date="2021-06" db="EMBL/GenBank/DDBJ databases">
        <title>Parelaphostrongylus tenuis whole genome reference sequence.</title>
        <authorList>
            <person name="Garwood T.J."/>
            <person name="Larsen P.A."/>
            <person name="Fountain-Jones N.M."/>
            <person name="Garbe J.R."/>
            <person name="Macchietto M.G."/>
            <person name="Kania S.A."/>
            <person name="Gerhold R.W."/>
            <person name="Richards J.E."/>
            <person name="Wolf T.M."/>
        </authorList>
    </citation>
    <scope>NUCLEOTIDE SEQUENCE</scope>
    <source>
        <strain evidence="1">MNPRO001-30</strain>
        <tissue evidence="1">Meninges</tissue>
    </source>
</reference>
<dbReference type="EMBL" id="JAHQIW010002545">
    <property type="protein sequence ID" value="KAJ1355668.1"/>
    <property type="molecule type" value="Genomic_DNA"/>
</dbReference>
<accession>A0AAD5MG82</accession>
<keyword evidence="2" id="KW-1185">Reference proteome</keyword>
<proteinExistence type="predicted"/>